<gene>
    <name evidence="4" type="ORF">NMY3_01992</name>
</gene>
<dbReference type="Proteomes" id="UP000058925">
    <property type="component" value="Chromosome"/>
</dbReference>
<dbReference type="Gene3D" id="3.90.190.10">
    <property type="entry name" value="Protein tyrosine phosphatase superfamily"/>
    <property type="match status" value="1"/>
</dbReference>
<dbReference type="InterPro" id="IPR003595">
    <property type="entry name" value="Tyr_Pase_cat"/>
</dbReference>
<dbReference type="AlphaFoldDB" id="A0A654LXH3"/>
<dbReference type="OrthoDB" id="117569at2157"/>
<dbReference type="KEGG" id="taa:NMY3_01992"/>
<organism evidence="4 5">
    <name type="scientific">Candidatus Nitrosocosmicus oleophilus</name>
    <dbReference type="NCBI Taxonomy" id="1353260"/>
    <lineage>
        <taxon>Archaea</taxon>
        <taxon>Nitrososphaerota</taxon>
        <taxon>Nitrososphaeria</taxon>
        <taxon>Nitrososphaerales</taxon>
        <taxon>Nitrososphaeraceae</taxon>
        <taxon>Candidatus Nitrosocosmicus</taxon>
    </lineage>
</organism>
<evidence type="ECO:0000313" key="5">
    <source>
        <dbReference type="Proteomes" id="UP000058925"/>
    </source>
</evidence>
<dbReference type="InterPro" id="IPR029021">
    <property type="entry name" value="Prot-tyrosine_phosphatase-like"/>
</dbReference>
<dbReference type="EMBL" id="CP012850">
    <property type="protein sequence ID" value="ALI36194.1"/>
    <property type="molecule type" value="Genomic_DNA"/>
</dbReference>
<dbReference type="InterPro" id="IPR050561">
    <property type="entry name" value="PTP"/>
</dbReference>
<dbReference type="InterPro" id="IPR016130">
    <property type="entry name" value="Tyr_Pase_AS"/>
</dbReference>
<dbReference type="PANTHER" id="PTHR23339">
    <property type="entry name" value="TYROSINE SPECIFIC PROTEIN PHOSPHATASE AND DUAL SPECIFICITY PROTEIN PHOSPHATASE"/>
    <property type="match status" value="1"/>
</dbReference>
<accession>A0A654LXH3</accession>
<dbReference type="InterPro" id="IPR000387">
    <property type="entry name" value="Tyr_Pase_dom"/>
</dbReference>
<dbReference type="FunFam" id="3.90.190.10:FF:000157">
    <property type="entry name" value="Protein-tyrosine phosphatase"/>
    <property type="match status" value="1"/>
</dbReference>
<dbReference type="SUPFAM" id="SSF52799">
    <property type="entry name" value="(Phosphotyrosine protein) phosphatases II"/>
    <property type="match status" value="1"/>
</dbReference>
<dbReference type="Pfam" id="PF22784">
    <property type="entry name" value="PTP-SAK"/>
    <property type="match status" value="1"/>
</dbReference>
<dbReference type="GO" id="GO:0016791">
    <property type="term" value="F:phosphatase activity"/>
    <property type="evidence" value="ECO:0007669"/>
    <property type="project" value="UniProtKB-ARBA"/>
</dbReference>
<dbReference type="PROSITE" id="PS50054">
    <property type="entry name" value="TYR_PHOSPHATASE_DUAL"/>
    <property type="match status" value="1"/>
</dbReference>
<dbReference type="GeneID" id="60421976"/>
<evidence type="ECO:0000256" key="1">
    <source>
        <dbReference type="ARBA" id="ARBA00022801"/>
    </source>
</evidence>
<feature type="domain" description="Tyrosine specific protein phosphatases" evidence="3">
    <location>
        <begin position="97"/>
        <end position="165"/>
    </location>
</feature>
<dbReference type="SMART" id="SM00195">
    <property type="entry name" value="DSPc"/>
    <property type="match status" value="1"/>
</dbReference>
<proteinExistence type="predicted"/>
<evidence type="ECO:0000259" key="2">
    <source>
        <dbReference type="PROSITE" id="PS50054"/>
    </source>
</evidence>
<name>A0A654LXH3_9ARCH</name>
<dbReference type="InterPro" id="IPR057023">
    <property type="entry name" value="PTP-SAK"/>
</dbReference>
<dbReference type="InterPro" id="IPR020422">
    <property type="entry name" value="TYR_PHOSPHATASE_DUAL_dom"/>
</dbReference>
<evidence type="ECO:0000259" key="3">
    <source>
        <dbReference type="PROSITE" id="PS50056"/>
    </source>
</evidence>
<evidence type="ECO:0008006" key="6">
    <source>
        <dbReference type="Google" id="ProtNLM"/>
    </source>
</evidence>
<dbReference type="RefSeq" id="WP_196815508.1">
    <property type="nucleotide sequence ID" value="NZ_CP012850.1"/>
</dbReference>
<keyword evidence="5" id="KW-1185">Reference proteome</keyword>
<dbReference type="PROSITE" id="PS50056">
    <property type="entry name" value="TYR_PHOSPHATASE_2"/>
    <property type="match status" value="1"/>
</dbReference>
<evidence type="ECO:0000313" key="4">
    <source>
        <dbReference type="EMBL" id="ALI36194.1"/>
    </source>
</evidence>
<keyword evidence="1" id="KW-0378">Hydrolase</keyword>
<sequence>MTIIGDVYRWIYGRLLLKPSNFSWIIPGRLACSGLIKTHKEFEWVAKQGVRSIITIREIPLPRKYFKTSKKEKNEKGNIVMDYLHIKVDDHDAPDLDVLIKTIDYLDEHIEQGKPVLIHCNGGHGRTGVLVTGYLMKKEKIPMETALKKVKQLRKRIPHKYRQQEVLKQYGAYLKDKNYLV</sequence>
<protein>
    <recommendedName>
        <fullName evidence="6">Dual specificity phosphatase, catalytic domain</fullName>
    </recommendedName>
</protein>
<dbReference type="SMART" id="SM00404">
    <property type="entry name" value="PTPc_motif"/>
    <property type="match status" value="1"/>
</dbReference>
<reference evidence="5" key="1">
    <citation type="submission" date="2015-10" db="EMBL/GenBank/DDBJ databases">
        <title>Niche specialization of a soil ammonia-oxidizing archaeon, Candidatus Nitrosocosmicus oleophilus.</title>
        <authorList>
            <person name="Jung M.-Y."/>
            <person name="Rhee S.-K."/>
        </authorList>
    </citation>
    <scope>NUCLEOTIDE SEQUENCE [LARGE SCALE GENOMIC DNA]</scope>
    <source>
        <strain evidence="5">MY3</strain>
    </source>
</reference>
<dbReference type="PROSITE" id="PS00383">
    <property type="entry name" value="TYR_PHOSPHATASE_1"/>
    <property type="match status" value="1"/>
</dbReference>
<feature type="domain" description="Tyrosine-protein phosphatase" evidence="2">
    <location>
        <begin position="21"/>
        <end position="179"/>
    </location>
</feature>